<dbReference type="EMBL" id="CAAALY010075184">
    <property type="protein sequence ID" value="VEL25621.1"/>
    <property type="molecule type" value="Genomic_DNA"/>
</dbReference>
<name>A0A448X1I7_9PLAT</name>
<gene>
    <name evidence="2" type="ORF">PXEA_LOCUS19061</name>
</gene>
<accession>A0A448X1I7</accession>
<dbReference type="Gene3D" id="1.10.418.10">
    <property type="entry name" value="Calponin-like domain"/>
    <property type="match status" value="1"/>
</dbReference>
<dbReference type="InterPro" id="IPR036872">
    <property type="entry name" value="CH_dom_sf"/>
</dbReference>
<dbReference type="AlphaFoldDB" id="A0A448X1I7"/>
<sequence>MYEPSDADFTDADADAGYVDEDEEEMPMAERELAEDAMWKMIQKNTFTRWANEHLKVITQSLASYLLFT</sequence>
<feature type="region of interest" description="Disordered" evidence="1">
    <location>
        <begin position="1"/>
        <end position="24"/>
    </location>
</feature>
<evidence type="ECO:0000313" key="2">
    <source>
        <dbReference type="EMBL" id="VEL25621.1"/>
    </source>
</evidence>
<proteinExistence type="predicted"/>
<organism evidence="2 3">
    <name type="scientific">Protopolystoma xenopodis</name>
    <dbReference type="NCBI Taxonomy" id="117903"/>
    <lineage>
        <taxon>Eukaryota</taxon>
        <taxon>Metazoa</taxon>
        <taxon>Spiralia</taxon>
        <taxon>Lophotrochozoa</taxon>
        <taxon>Platyhelminthes</taxon>
        <taxon>Monogenea</taxon>
        <taxon>Polyopisthocotylea</taxon>
        <taxon>Polystomatidea</taxon>
        <taxon>Polystomatidae</taxon>
        <taxon>Protopolystoma</taxon>
    </lineage>
</organism>
<protein>
    <submittedName>
        <fullName evidence="2">Uncharacterized protein</fullName>
    </submittedName>
</protein>
<dbReference type="SUPFAM" id="SSF47576">
    <property type="entry name" value="Calponin-homology domain, CH-domain"/>
    <property type="match status" value="1"/>
</dbReference>
<dbReference type="Proteomes" id="UP000784294">
    <property type="component" value="Unassembled WGS sequence"/>
</dbReference>
<keyword evidence="3" id="KW-1185">Reference proteome</keyword>
<dbReference type="PROSITE" id="PS00019">
    <property type="entry name" value="ACTININ_1"/>
    <property type="match status" value="1"/>
</dbReference>
<evidence type="ECO:0000313" key="3">
    <source>
        <dbReference type="Proteomes" id="UP000784294"/>
    </source>
</evidence>
<dbReference type="InterPro" id="IPR001589">
    <property type="entry name" value="Actinin_actin-bd_CS"/>
</dbReference>
<comment type="caution">
    <text evidence="2">The sequence shown here is derived from an EMBL/GenBank/DDBJ whole genome shotgun (WGS) entry which is preliminary data.</text>
</comment>
<evidence type="ECO:0000256" key="1">
    <source>
        <dbReference type="SAM" id="MobiDB-lite"/>
    </source>
</evidence>
<reference evidence="2" key="1">
    <citation type="submission" date="2018-11" db="EMBL/GenBank/DDBJ databases">
        <authorList>
            <consortium name="Pathogen Informatics"/>
        </authorList>
    </citation>
    <scope>NUCLEOTIDE SEQUENCE</scope>
</reference>